<dbReference type="AlphaFoldDB" id="A0A5C4RQ67"/>
<comment type="caution">
    <text evidence="3">The sequence shown here is derived from an EMBL/GenBank/DDBJ whole genome shotgun (WGS) entry which is preliminary data.</text>
</comment>
<keyword evidence="1" id="KW-0472">Membrane</keyword>
<keyword evidence="4" id="KW-1185">Reference proteome</keyword>
<feature type="transmembrane region" description="Helical" evidence="1">
    <location>
        <begin position="258"/>
        <end position="280"/>
    </location>
</feature>
<evidence type="ECO:0000256" key="1">
    <source>
        <dbReference type="SAM" id="Phobius"/>
    </source>
</evidence>
<keyword evidence="1" id="KW-0812">Transmembrane</keyword>
<sequence length="295" mass="31828">MRAMVCAAAAALVMFAGLVQAQEKDEEQVFLESLSYQDGVVAVPEAHATLRLSEGFRYLPKADARRVLEEYWGNPEDDTVLGMLVPTADGLGSEHSWAVILTWTDEGHVTDEDAAEIDYAELLADMQQETRDANPALKEAGYPTAELVGWAQPPRYDAGSKRLHWAKHLQFEGHDSGTLNYDIRVLGREGFLSMNAVADIGDLERVNAGMSDVLAMAEFEPGQRYADFNEDTDRTAAYGLAALVGGGLAAKTGLLAKIGLVLAKGWKLFLIAGIGIVALVRKFAGRKQNDGASAG</sequence>
<name>A0A5C4RQ67_9GAMM</name>
<keyword evidence="2" id="KW-0732">Signal</keyword>
<gene>
    <name evidence="3" type="ORF">E1B00_13780</name>
</gene>
<reference evidence="3 4" key="1">
    <citation type="submission" date="2019-03" db="EMBL/GenBank/DDBJ databases">
        <title>Arenimonas daejeonensis sp. nov., isolated from compost.</title>
        <authorList>
            <person name="Jeon C.O."/>
        </authorList>
    </citation>
    <scope>NUCLEOTIDE SEQUENCE [LARGE SCALE GENOMIC DNA]</scope>
    <source>
        <strain evidence="3 4">R29</strain>
    </source>
</reference>
<feature type="signal peptide" evidence="2">
    <location>
        <begin position="1"/>
        <end position="21"/>
    </location>
</feature>
<proteinExistence type="predicted"/>
<feature type="chain" id="PRO_5022867895" evidence="2">
    <location>
        <begin position="22"/>
        <end position="295"/>
    </location>
</feature>
<keyword evidence="1" id="KW-1133">Transmembrane helix</keyword>
<dbReference type="Proteomes" id="UP000305760">
    <property type="component" value="Unassembled WGS sequence"/>
</dbReference>
<dbReference type="EMBL" id="SMDR01000003">
    <property type="protein sequence ID" value="TNJ33356.1"/>
    <property type="molecule type" value="Genomic_DNA"/>
</dbReference>
<dbReference type="Pfam" id="PF09935">
    <property type="entry name" value="DUF2167"/>
    <property type="match status" value="1"/>
</dbReference>
<dbReference type="InterPro" id="IPR018682">
    <property type="entry name" value="DUF2167_membr"/>
</dbReference>
<evidence type="ECO:0000313" key="4">
    <source>
        <dbReference type="Proteomes" id="UP000305760"/>
    </source>
</evidence>
<organism evidence="3 4">
    <name type="scientific">Arenimonas terrae</name>
    <dbReference type="NCBI Taxonomy" id="2546226"/>
    <lineage>
        <taxon>Bacteria</taxon>
        <taxon>Pseudomonadati</taxon>
        <taxon>Pseudomonadota</taxon>
        <taxon>Gammaproteobacteria</taxon>
        <taxon>Lysobacterales</taxon>
        <taxon>Lysobacteraceae</taxon>
        <taxon>Arenimonas</taxon>
    </lineage>
</organism>
<accession>A0A5C4RQ67</accession>
<evidence type="ECO:0000256" key="2">
    <source>
        <dbReference type="SAM" id="SignalP"/>
    </source>
</evidence>
<protein>
    <submittedName>
        <fullName evidence="3">DUF2167 domain-containing protein</fullName>
    </submittedName>
</protein>
<evidence type="ECO:0000313" key="3">
    <source>
        <dbReference type="EMBL" id="TNJ33356.1"/>
    </source>
</evidence>
<dbReference type="RefSeq" id="WP_139449735.1">
    <property type="nucleotide sequence ID" value="NZ_SMDR01000003.1"/>
</dbReference>
<dbReference type="OrthoDB" id="196355at2"/>